<accession>A0A9W4T9B1</accession>
<sequence length="54" mass="6320">DGYWTNWTYKNSVIWTIGFNNFISPIEFNFIGLISRVNSYEVMDVFATILTALH</sequence>
<dbReference type="Proteomes" id="UP001153678">
    <property type="component" value="Unassembled WGS sequence"/>
</dbReference>
<feature type="non-terminal residue" evidence="1">
    <location>
        <position position="1"/>
    </location>
</feature>
<comment type="caution">
    <text evidence="1">The sequence shown here is derived from an EMBL/GenBank/DDBJ whole genome shotgun (WGS) entry which is preliminary data.</text>
</comment>
<dbReference type="EMBL" id="CAMKVN010016823">
    <property type="protein sequence ID" value="CAI2197675.1"/>
    <property type="molecule type" value="Genomic_DNA"/>
</dbReference>
<protein>
    <submittedName>
        <fullName evidence="1">18363_t:CDS:1</fullName>
    </submittedName>
</protein>
<gene>
    <name evidence="1" type="ORF">FWILDA_LOCUS18195</name>
</gene>
<proteinExistence type="predicted"/>
<name>A0A9W4T9B1_9GLOM</name>
<reference evidence="1" key="1">
    <citation type="submission" date="2022-08" db="EMBL/GenBank/DDBJ databases">
        <authorList>
            <person name="Kallberg Y."/>
            <person name="Tangrot J."/>
            <person name="Rosling A."/>
        </authorList>
    </citation>
    <scope>NUCLEOTIDE SEQUENCE</scope>
    <source>
        <strain evidence="1">Wild A</strain>
    </source>
</reference>
<dbReference type="AlphaFoldDB" id="A0A9W4T9B1"/>
<evidence type="ECO:0000313" key="1">
    <source>
        <dbReference type="EMBL" id="CAI2197675.1"/>
    </source>
</evidence>
<evidence type="ECO:0000313" key="2">
    <source>
        <dbReference type="Proteomes" id="UP001153678"/>
    </source>
</evidence>
<feature type="non-terminal residue" evidence="1">
    <location>
        <position position="54"/>
    </location>
</feature>
<keyword evidence="2" id="KW-1185">Reference proteome</keyword>
<organism evidence="1 2">
    <name type="scientific">Funneliformis geosporum</name>
    <dbReference type="NCBI Taxonomy" id="1117311"/>
    <lineage>
        <taxon>Eukaryota</taxon>
        <taxon>Fungi</taxon>
        <taxon>Fungi incertae sedis</taxon>
        <taxon>Mucoromycota</taxon>
        <taxon>Glomeromycotina</taxon>
        <taxon>Glomeromycetes</taxon>
        <taxon>Glomerales</taxon>
        <taxon>Glomeraceae</taxon>
        <taxon>Funneliformis</taxon>
    </lineage>
</organism>